<protein>
    <recommendedName>
        <fullName evidence="3">SMI1/KNR4 family protein</fullName>
    </recommendedName>
</protein>
<dbReference type="RefSeq" id="WP_227254398.1">
    <property type="nucleotide sequence ID" value="NZ_CP053452.2"/>
</dbReference>
<evidence type="ECO:0000313" key="2">
    <source>
        <dbReference type="Proteomes" id="UP000503447"/>
    </source>
</evidence>
<dbReference type="Proteomes" id="UP000503447">
    <property type="component" value="Chromosome"/>
</dbReference>
<evidence type="ECO:0000313" key="1">
    <source>
        <dbReference type="EMBL" id="QJW97301.1"/>
    </source>
</evidence>
<name>A0A6M5YVH3_9BACT</name>
<sequence length="192" mass="21533">MTEAEWLACADPTPMLEFLRGTVSERKLRLWACACSRERNKSGEPAFAEAIAVAERWADGVKPTDLGLCHDYFVCDESAWMAAYGGTAQQLARHTRSKAKSWKRVIHFCLATLRDIFGNPFRPVTVNPSWRTTTVLELANQMYESRDFSPMPILADALQDAGCDNDDILNHCRQPGEHVKGCWVVDLILGKS</sequence>
<reference evidence="2" key="1">
    <citation type="submission" date="2020-05" db="EMBL/GenBank/DDBJ databases">
        <title>Frigoriglobus tundricola gen. nov., sp. nov., a psychrotolerant cellulolytic planctomycete of the family Gemmataceae with two divergent copies of 16S rRNA gene.</title>
        <authorList>
            <person name="Kulichevskaya I.S."/>
            <person name="Ivanova A.A."/>
            <person name="Naumoff D.G."/>
            <person name="Beletsky A.V."/>
            <person name="Rijpstra W.I.C."/>
            <person name="Sinninghe Damste J.S."/>
            <person name="Mardanov A.V."/>
            <person name="Ravin N.V."/>
            <person name="Dedysh S.N."/>
        </authorList>
    </citation>
    <scope>NUCLEOTIDE SEQUENCE [LARGE SCALE GENOMIC DNA]</scope>
    <source>
        <strain evidence="2">PL17</strain>
    </source>
</reference>
<dbReference type="EMBL" id="CP053452">
    <property type="protein sequence ID" value="QJW97301.1"/>
    <property type="molecule type" value="Genomic_DNA"/>
</dbReference>
<evidence type="ECO:0008006" key="3">
    <source>
        <dbReference type="Google" id="ProtNLM"/>
    </source>
</evidence>
<accession>A0A6M5YVH3</accession>
<keyword evidence="2" id="KW-1185">Reference proteome</keyword>
<organism evidence="1 2">
    <name type="scientific">Frigoriglobus tundricola</name>
    <dbReference type="NCBI Taxonomy" id="2774151"/>
    <lineage>
        <taxon>Bacteria</taxon>
        <taxon>Pseudomonadati</taxon>
        <taxon>Planctomycetota</taxon>
        <taxon>Planctomycetia</taxon>
        <taxon>Gemmatales</taxon>
        <taxon>Gemmataceae</taxon>
        <taxon>Frigoriglobus</taxon>
    </lineage>
</organism>
<dbReference type="AlphaFoldDB" id="A0A6M5YVH3"/>
<proteinExistence type="predicted"/>
<dbReference type="KEGG" id="ftj:FTUN_4871"/>
<gene>
    <name evidence="1" type="ORF">FTUN_4871</name>
</gene>